<dbReference type="EMBL" id="LACD01000029">
    <property type="protein sequence ID" value="KJZ38956.1"/>
    <property type="molecule type" value="Genomic_DNA"/>
</dbReference>
<evidence type="ECO:0000313" key="2">
    <source>
        <dbReference type="Proteomes" id="UP000033500"/>
    </source>
</evidence>
<accession>A0A0F4T3C5</accession>
<gene>
    <name evidence="1" type="ORF">VC34_22840</name>
</gene>
<dbReference type="PATRIC" id="fig|294.131.peg.3483"/>
<sequence length="117" mass="13650">MQEQNNMTEKERLDEAASHFVAAAFVIGHPTMTDETELKRAAEWQNFARDFLVSKGYEPNKFDFKEHPVNTPDFLKQLNGKDARIPNFGEDIYWIVRAGRISEVLARHYPKFFACNR</sequence>
<name>A0A0F4T3C5_PSEFL</name>
<dbReference type="RefSeq" id="WP_046048561.1">
    <property type="nucleotide sequence ID" value="NZ_LACD01000029.1"/>
</dbReference>
<protein>
    <submittedName>
        <fullName evidence="1">Uncharacterized protein</fullName>
    </submittedName>
</protein>
<proteinExistence type="predicted"/>
<dbReference type="Proteomes" id="UP000033500">
    <property type="component" value="Unassembled WGS sequence"/>
</dbReference>
<evidence type="ECO:0000313" key="1">
    <source>
        <dbReference type="EMBL" id="KJZ38956.1"/>
    </source>
</evidence>
<reference evidence="1 2" key="1">
    <citation type="submission" date="2015-03" db="EMBL/GenBank/DDBJ databases">
        <title>Comparative genomics of Pseudomonas insights into diversity of traits involved in vanlence and defense.</title>
        <authorList>
            <person name="Qin Y."/>
        </authorList>
    </citation>
    <scope>NUCLEOTIDE SEQUENCE [LARGE SCALE GENOMIC DNA]</scope>
    <source>
        <strain evidence="1 2">C3</strain>
    </source>
</reference>
<organism evidence="1 2">
    <name type="scientific">Pseudomonas fluorescens</name>
    <dbReference type="NCBI Taxonomy" id="294"/>
    <lineage>
        <taxon>Bacteria</taxon>
        <taxon>Pseudomonadati</taxon>
        <taxon>Pseudomonadota</taxon>
        <taxon>Gammaproteobacteria</taxon>
        <taxon>Pseudomonadales</taxon>
        <taxon>Pseudomonadaceae</taxon>
        <taxon>Pseudomonas</taxon>
    </lineage>
</organism>
<comment type="caution">
    <text evidence="1">The sequence shown here is derived from an EMBL/GenBank/DDBJ whole genome shotgun (WGS) entry which is preliminary data.</text>
</comment>
<dbReference type="AlphaFoldDB" id="A0A0F4T3C5"/>